<evidence type="ECO:0000256" key="4">
    <source>
        <dbReference type="ARBA" id="ARBA00022679"/>
    </source>
</evidence>
<dbReference type="InterPro" id="IPR004358">
    <property type="entry name" value="Sig_transdc_His_kin-like_C"/>
</dbReference>
<protein>
    <recommendedName>
        <fullName evidence="2">histidine kinase</fullName>
        <ecNumber evidence="2">2.7.13.3</ecNumber>
    </recommendedName>
</protein>
<accession>A0ABU3TC93</accession>
<dbReference type="Pfam" id="PF08448">
    <property type="entry name" value="PAS_4"/>
    <property type="match status" value="1"/>
</dbReference>
<dbReference type="SUPFAM" id="SSF55874">
    <property type="entry name" value="ATPase domain of HSP90 chaperone/DNA topoisomerase II/histidine kinase"/>
    <property type="match status" value="1"/>
</dbReference>
<dbReference type="InterPro" id="IPR050351">
    <property type="entry name" value="BphY/WalK/GraS-like"/>
</dbReference>
<evidence type="ECO:0000256" key="3">
    <source>
        <dbReference type="ARBA" id="ARBA00022553"/>
    </source>
</evidence>
<evidence type="ECO:0000259" key="7">
    <source>
        <dbReference type="PROSITE" id="PS50109"/>
    </source>
</evidence>
<feature type="domain" description="Histidine kinase" evidence="7">
    <location>
        <begin position="185"/>
        <end position="400"/>
    </location>
</feature>
<dbReference type="InterPro" id="IPR013656">
    <property type="entry name" value="PAS_4"/>
</dbReference>
<evidence type="ECO:0000313" key="8">
    <source>
        <dbReference type="EMBL" id="MDU0368960.1"/>
    </source>
</evidence>
<keyword evidence="3" id="KW-0597">Phosphoprotein</keyword>
<comment type="caution">
    <text evidence="8">The sequence shown here is derived from an EMBL/GenBank/DDBJ whole genome shotgun (WGS) entry which is preliminary data.</text>
</comment>
<dbReference type="PROSITE" id="PS50109">
    <property type="entry name" value="HIS_KIN"/>
    <property type="match status" value="1"/>
</dbReference>
<keyword evidence="6" id="KW-0175">Coiled coil</keyword>
<dbReference type="InterPro" id="IPR035965">
    <property type="entry name" value="PAS-like_dom_sf"/>
</dbReference>
<organism evidence="8 9">
    <name type="scientific">Hymenobacter endophyticus</name>
    <dbReference type="NCBI Taxonomy" id="3076335"/>
    <lineage>
        <taxon>Bacteria</taxon>
        <taxon>Pseudomonadati</taxon>
        <taxon>Bacteroidota</taxon>
        <taxon>Cytophagia</taxon>
        <taxon>Cytophagales</taxon>
        <taxon>Hymenobacteraceae</taxon>
        <taxon>Hymenobacter</taxon>
    </lineage>
</organism>
<dbReference type="SUPFAM" id="SSF55785">
    <property type="entry name" value="PYP-like sensor domain (PAS domain)"/>
    <property type="match status" value="1"/>
</dbReference>
<dbReference type="InterPro" id="IPR003594">
    <property type="entry name" value="HATPase_dom"/>
</dbReference>
<name>A0ABU3TC93_9BACT</name>
<dbReference type="CDD" id="cd00082">
    <property type="entry name" value="HisKA"/>
    <property type="match status" value="1"/>
</dbReference>
<comment type="catalytic activity">
    <reaction evidence="1">
        <text>ATP + protein L-histidine = ADP + protein N-phospho-L-histidine.</text>
        <dbReference type="EC" id="2.7.13.3"/>
    </reaction>
</comment>
<evidence type="ECO:0000256" key="1">
    <source>
        <dbReference type="ARBA" id="ARBA00000085"/>
    </source>
</evidence>
<dbReference type="PRINTS" id="PR00344">
    <property type="entry name" value="BCTRLSENSOR"/>
</dbReference>
<dbReference type="InterPro" id="IPR036097">
    <property type="entry name" value="HisK_dim/P_sf"/>
</dbReference>
<dbReference type="Gene3D" id="3.30.565.10">
    <property type="entry name" value="Histidine kinase-like ATPase, C-terminal domain"/>
    <property type="match status" value="1"/>
</dbReference>
<dbReference type="InterPro" id="IPR003661">
    <property type="entry name" value="HisK_dim/P_dom"/>
</dbReference>
<dbReference type="Pfam" id="PF02518">
    <property type="entry name" value="HATPase_c"/>
    <property type="match status" value="1"/>
</dbReference>
<keyword evidence="5 8" id="KW-0418">Kinase</keyword>
<sequence>MRSRQQADALQARLLAAAQEQAAERLAFFNIFEQAPVLVALLRDPGHRFEYVNPAYQALFPGRRLVGLPVAEAVPEMQTQGFVTLMDRTYRTGETYVGQAMPFTALPEPGQPPHPIYYDFTYQAYRENGEVAGISIFAHDVTEQVRIRQQVERLNQELTATNADLHASNTQLTRTNVDLDNFIYTASHDLKAPISNIEGLLLALEHEMPAASRLGDIPKILTLMQEATERFQRTIQHLTDIARLQQEHNQASETVQLVSVVEAVRLDLLPLLQQTQAQLAVQIPAGSTVTFSEKNLRSVVYNLLSNALKYCHRERLPQVYLRFYAEEGCKVLEVKDNGLGLDLSRGQNKLFAMFQRLHTHVEGTGLGLYMVKKIVENAGGRIAVESQLNQGTAFRVYFLY</sequence>
<dbReference type="SMART" id="SM00387">
    <property type="entry name" value="HATPase_c"/>
    <property type="match status" value="1"/>
</dbReference>
<dbReference type="PANTHER" id="PTHR42878:SF15">
    <property type="entry name" value="BACTERIOPHYTOCHROME"/>
    <property type="match status" value="1"/>
</dbReference>
<evidence type="ECO:0000256" key="5">
    <source>
        <dbReference type="ARBA" id="ARBA00022777"/>
    </source>
</evidence>
<dbReference type="InterPro" id="IPR036890">
    <property type="entry name" value="HATPase_C_sf"/>
</dbReference>
<dbReference type="EMBL" id="JAWDJT010000001">
    <property type="protein sequence ID" value="MDU0368960.1"/>
    <property type="molecule type" value="Genomic_DNA"/>
</dbReference>
<dbReference type="Proteomes" id="UP001250698">
    <property type="component" value="Unassembled WGS sequence"/>
</dbReference>
<dbReference type="EC" id="2.7.13.3" evidence="2"/>
<dbReference type="Gene3D" id="3.30.450.20">
    <property type="entry name" value="PAS domain"/>
    <property type="match status" value="1"/>
</dbReference>
<evidence type="ECO:0000256" key="2">
    <source>
        <dbReference type="ARBA" id="ARBA00012438"/>
    </source>
</evidence>
<proteinExistence type="predicted"/>
<dbReference type="Gene3D" id="1.10.287.130">
    <property type="match status" value="1"/>
</dbReference>
<feature type="coiled-coil region" evidence="6">
    <location>
        <begin position="144"/>
        <end position="171"/>
    </location>
</feature>
<reference evidence="8 9" key="1">
    <citation type="submission" date="2023-10" db="EMBL/GenBank/DDBJ databases">
        <title>Hymenobacter endophyticus sp. nov., an isolate from the leaf tissues of wheat.</title>
        <authorList>
            <person name="Dai Y."/>
        </authorList>
    </citation>
    <scope>NUCLEOTIDE SEQUENCE [LARGE SCALE GENOMIC DNA]</scope>
    <source>
        <strain evidence="8 9">ZK17L-C2</strain>
    </source>
</reference>
<dbReference type="SUPFAM" id="SSF47384">
    <property type="entry name" value="Homodimeric domain of signal transducing histidine kinase"/>
    <property type="match status" value="1"/>
</dbReference>
<keyword evidence="9" id="KW-1185">Reference proteome</keyword>
<dbReference type="InterPro" id="IPR005467">
    <property type="entry name" value="His_kinase_dom"/>
</dbReference>
<gene>
    <name evidence="8" type="ORF">ROI90_01020</name>
</gene>
<evidence type="ECO:0000256" key="6">
    <source>
        <dbReference type="SAM" id="Coils"/>
    </source>
</evidence>
<evidence type="ECO:0000313" key="9">
    <source>
        <dbReference type="Proteomes" id="UP001250698"/>
    </source>
</evidence>
<keyword evidence="4" id="KW-0808">Transferase</keyword>
<dbReference type="GO" id="GO:0016301">
    <property type="term" value="F:kinase activity"/>
    <property type="evidence" value="ECO:0007669"/>
    <property type="project" value="UniProtKB-KW"/>
</dbReference>
<dbReference type="RefSeq" id="WP_315996479.1">
    <property type="nucleotide sequence ID" value="NZ_JAWDJT010000001.1"/>
</dbReference>
<dbReference type="PANTHER" id="PTHR42878">
    <property type="entry name" value="TWO-COMPONENT HISTIDINE KINASE"/>
    <property type="match status" value="1"/>
</dbReference>